<dbReference type="OrthoDB" id="4941478at2759"/>
<evidence type="ECO:0000313" key="4">
    <source>
        <dbReference type="Proteomes" id="UP000243498"/>
    </source>
</evidence>
<sequence length="200" mass="19421">MPGFKFSILTGLVAVLGALVTGGVAESGVADHQSVKTLDPKPIGTATDNGVLLVSMNYCSVVMNTQCQVSVMTSAPGSEPAPTPAPGPPESASAVDQVETDGAVATRSAIESVIPVPTRFSAPSPPGAESTEVAATTQTESPINGTGDITKPAGTVPGSSSAGAPAVTSSALAAAAAAADSKLLPGALWGAAILAMAVVL</sequence>
<proteinExistence type="predicted"/>
<protein>
    <submittedName>
        <fullName evidence="3">Uncharacterized protein</fullName>
    </submittedName>
</protein>
<name>A0A167FJZ9_METRR</name>
<feature type="compositionally biased region" description="Pro residues" evidence="1">
    <location>
        <begin position="79"/>
        <end position="89"/>
    </location>
</feature>
<evidence type="ECO:0000313" key="3">
    <source>
        <dbReference type="EMBL" id="OAA45382.1"/>
    </source>
</evidence>
<gene>
    <name evidence="3" type="ORF">NOR_03171</name>
</gene>
<evidence type="ECO:0000256" key="2">
    <source>
        <dbReference type="SAM" id="SignalP"/>
    </source>
</evidence>
<evidence type="ECO:0000256" key="1">
    <source>
        <dbReference type="SAM" id="MobiDB-lite"/>
    </source>
</evidence>
<feature type="compositionally biased region" description="Polar residues" evidence="1">
    <location>
        <begin position="133"/>
        <end position="144"/>
    </location>
</feature>
<dbReference type="EMBL" id="AZHC01000008">
    <property type="protein sequence ID" value="OAA45382.1"/>
    <property type="molecule type" value="Genomic_DNA"/>
</dbReference>
<feature type="signal peptide" evidence="2">
    <location>
        <begin position="1"/>
        <end position="25"/>
    </location>
</feature>
<comment type="caution">
    <text evidence="3">The sequence shown here is derived from an EMBL/GenBank/DDBJ whole genome shotgun (WGS) entry which is preliminary data.</text>
</comment>
<organism evidence="3 4">
    <name type="scientific">Metarhizium rileyi (strain RCEF 4871)</name>
    <name type="common">Nomuraea rileyi</name>
    <dbReference type="NCBI Taxonomy" id="1649241"/>
    <lineage>
        <taxon>Eukaryota</taxon>
        <taxon>Fungi</taxon>
        <taxon>Dikarya</taxon>
        <taxon>Ascomycota</taxon>
        <taxon>Pezizomycotina</taxon>
        <taxon>Sordariomycetes</taxon>
        <taxon>Hypocreomycetidae</taxon>
        <taxon>Hypocreales</taxon>
        <taxon>Clavicipitaceae</taxon>
        <taxon>Metarhizium</taxon>
    </lineage>
</organism>
<keyword evidence="4" id="KW-1185">Reference proteome</keyword>
<feature type="region of interest" description="Disordered" evidence="1">
    <location>
        <begin position="73"/>
        <end position="94"/>
    </location>
</feature>
<reference evidence="3 4" key="1">
    <citation type="journal article" date="2016" name="Genome Biol. Evol.">
        <title>Divergent and convergent evolution of fungal pathogenicity.</title>
        <authorList>
            <person name="Shang Y."/>
            <person name="Xiao G."/>
            <person name="Zheng P."/>
            <person name="Cen K."/>
            <person name="Zhan S."/>
            <person name="Wang C."/>
        </authorList>
    </citation>
    <scope>NUCLEOTIDE SEQUENCE [LARGE SCALE GENOMIC DNA]</scope>
    <source>
        <strain evidence="3 4">RCEF 4871</strain>
    </source>
</reference>
<keyword evidence="2" id="KW-0732">Signal</keyword>
<dbReference type="AlphaFoldDB" id="A0A167FJZ9"/>
<dbReference type="OMA" id="NTQCQVS"/>
<dbReference type="Proteomes" id="UP000243498">
    <property type="component" value="Unassembled WGS sequence"/>
</dbReference>
<feature type="chain" id="PRO_5007886395" evidence="2">
    <location>
        <begin position="26"/>
        <end position="200"/>
    </location>
</feature>
<feature type="region of interest" description="Disordered" evidence="1">
    <location>
        <begin position="117"/>
        <end position="165"/>
    </location>
</feature>
<accession>A0A167FJZ9</accession>